<feature type="compositionally biased region" description="Basic and acidic residues" evidence="1">
    <location>
        <begin position="331"/>
        <end position="345"/>
    </location>
</feature>
<sequence length="449" mass="51671">MSRNSQIQTRQRYTKTAVGVKQNARKNHNANQPQVGAKEGTIDPPEHWTGEVLYLEPIDFEQPTQQHPVDVGKCLRLHNVTGFRDIQMIGKFRFKVTFGTTEEARKLTGLTMREHNLKCYVPQTFRESIGLVKDVPCKYGEKELLEEIEADVAITKVERVHRMDQAKKLVPTKNVKVTFKGKEIPGYVVLYGCKMKVDLFLFPVKQCRNCWGYGHKTNICKRSKKCGACGKPSSEHDEQCIEFRCINCQGNHAADAQECPERRKQRKISEKMQQNKLTYKEAKSSFLQNQFQLLQDYEEEFPEIDTRSEAGTTVTEGRRAWRPKQSQRVSNKGEAKQNKDTEQRKHSGNRTSTRTLDENPYKSTEFERMLMEMKAFWKNVGLVGKLKQLQEAIKEEMCNKQTDISYEELIIRISTVIGEIAGEVVSNMATSEERLNKKSEEDSSQNNGV</sequence>
<keyword evidence="3" id="KW-1185">Reference proteome</keyword>
<dbReference type="GeneID" id="115256720"/>
<dbReference type="RefSeq" id="XP_029711518.2">
    <property type="nucleotide sequence ID" value="XM_029855658.2"/>
</dbReference>
<reference evidence="2" key="2">
    <citation type="submission" date="2025-05" db="UniProtKB">
        <authorList>
            <consortium name="EnsemblMetazoa"/>
        </authorList>
    </citation>
    <scope>IDENTIFICATION</scope>
    <source>
        <strain evidence="2">Foshan</strain>
    </source>
</reference>
<organism evidence="2 3">
    <name type="scientific">Aedes albopictus</name>
    <name type="common">Asian tiger mosquito</name>
    <name type="synonym">Stegomyia albopicta</name>
    <dbReference type="NCBI Taxonomy" id="7160"/>
    <lineage>
        <taxon>Eukaryota</taxon>
        <taxon>Metazoa</taxon>
        <taxon>Ecdysozoa</taxon>
        <taxon>Arthropoda</taxon>
        <taxon>Hexapoda</taxon>
        <taxon>Insecta</taxon>
        <taxon>Pterygota</taxon>
        <taxon>Neoptera</taxon>
        <taxon>Endopterygota</taxon>
        <taxon>Diptera</taxon>
        <taxon>Nematocera</taxon>
        <taxon>Culicoidea</taxon>
        <taxon>Culicidae</taxon>
        <taxon>Culicinae</taxon>
        <taxon>Aedini</taxon>
        <taxon>Aedes</taxon>
        <taxon>Stegomyia</taxon>
    </lineage>
</organism>
<feature type="region of interest" description="Disordered" evidence="1">
    <location>
        <begin position="1"/>
        <end position="45"/>
    </location>
</feature>
<protein>
    <submittedName>
        <fullName evidence="2">Uncharacterized protein</fullName>
    </submittedName>
</protein>
<dbReference type="Proteomes" id="UP000069940">
    <property type="component" value="Unassembled WGS sequence"/>
</dbReference>
<reference evidence="3" key="1">
    <citation type="journal article" date="2015" name="Proc. Natl. Acad. Sci. U.S.A.">
        <title>Genome sequence of the Asian Tiger mosquito, Aedes albopictus, reveals insights into its biology, genetics, and evolution.</title>
        <authorList>
            <person name="Chen X.G."/>
            <person name="Jiang X."/>
            <person name="Gu J."/>
            <person name="Xu M."/>
            <person name="Wu Y."/>
            <person name="Deng Y."/>
            <person name="Zhang C."/>
            <person name="Bonizzoni M."/>
            <person name="Dermauw W."/>
            <person name="Vontas J."/>
            <person name="Armbruster P."/>
            <person name="Huang X."/>
            <person name="Yang Y."/>
            <person name="Zhang H."/>
            <person name="He W."/>
            <person name="Peng H."/>
            <person name="Liu Y."/>
            <person name="Wu K."/>
            <person name="Chen J."/>
            <person name="Lirakis M."/>
            <person name="Topalis P."/>
            <person name="Van Leeuwen T."/>
            <person name="Hall A.B."/>
            <person name="Jiang X."/>
            <person name="Thorpe C."/>
            <person name="Mueller R.L."/>
            <person name="Sun C."/>
            <person name="Waterhouse R.M."/>
            <person name="Yan G."/>
            <person name="Tu Z.J."/>
            <person name="Fang X."/>
            <person name="James A.A."/>
        </authorList>
    </citation>
    <scope>NUCLEOTIDE SEQUENCE [LARGE SCALE GENOMIC DNA]</scope>
    <source>
        <strain evidence="3">Foshan</strain>
    </source>
</reference>
<feature type="compositionally biased region" description="Polar residues" evidence="1">
    <location>
        <begin position="1"/>
        <end position="11"/>
    </location>
</feature>
<name>A0ABM1Z7S7_AEDAL</name>
<evidence type="ECO:0000313" key="3">
    <source>
        <dbReference type="Proteomes" id="UP000069940"/>
    </source>
</evidence>
<feature type="region of interest" description="Disordered" evidence="1">
    <location>
        <begin position="302"/>
        <end position="360"/>
    </location>
</feature>
<evidence type="ECO:0000313" key="2">
    <source>
        <dbReference type="EnsemblMetazoa" id="AALFPA23_015862.P23105"/>
    </source>
</evidence>
<proteinExistence type="predicted"/>
<evidence type="ECO:0000256" key="1">
    <source>
        <dbReference type="SAM" id="MobiDB-lite"/>
    </source>
</evidence>
<dbReference type="EnsemblMetazoa" id="AALFPA23_015862.R23105">
    <property type="protein sequence ID" value="AALFPA23_015862.P23105"/>
    <property type="gene ID" value="AALFPA23_015862"/>
</dbReference>
<accession>A0ABM1Z7S7</accession>